<dbReference type="InterPro" id="IPR001005">
    <property type="entry name" value="SANT/Myb"/>
</dbReference>
<dbReference type="PANTHER" id="PTHR47807">
    <property type="entry name" value="PROTEIN TBF1"/>
    <property type="match status" value="1"/>
</dbReference>
<dbReference type="GO" id="GO:0042803">
    <property type="term" value="F:protein homodimerization activity"/>
    <property type="evidence" value="ECO:0007669"/>
    <property type="project" value="InterPro"/>
</dbReference>
<dbReference type="EMBL" id="KZ821687">
    <property type="protein sequence ID" value="PYH83839.1"/>
    <property type="molecule type" value="Genomic_DNA"/>
</dbReference>
<dbReference type="AlphaFoldDB" id="A0A319CHQ8"/>
<evidence type="ECO:0000256" key="3">
    <source>
        <dbReference type="ARBA" id="ARBA00023306"/>
    </source>
</evidence>
<organism evidence="6 7">
    <name type="scientific">Aspergillus uvarum CBS 121591</name>
    <dbReference type="NCBI Taxonomy" id="1448315"/>
    <lineage>
        <taxon>Eukaryota</taxon>
        <taxon>Fungi</taxon>
        <taxon>Dikarya</taxon>
        <taxon>Ascomycota</taxon>
        <taxon>Pezizomycotina</taxon>
        <taxon>Eurotiomycetes</taxon>
        <taxon>Eurotiomycetidae</taxon>
        <taxon>Eurotiales</taxon>
        <taxon>Aspergillaceae</taxon>
        <taxon>Aspergillus</taxon>
        <taxon>Aspergillus subgen. Circumdati</taxon>
    </lineage>
</organism>
<feature type="compositionally biased region" description="Low complexity" evidence="4">
    <location>
        <begin position="680"/>
        <end position="693"/>
    </location>
</feature>
<dbReference type="Proteomes" id="UP000248340">
    <property type="component" value="Unassembled WGS sequence"/>
</dbReference>
<keyword evidence="3" id="KW-0131">Cell cycle</keyword>
<protein>
    <recommendedName>
        <fullName evidence="5">HTH myb-type domain-containing protein</fullName>
    </recommendedName>
</protein>
<reference evidence="6 7" key="1">
    <citation type="submission" date="2016-12" db="EMBL/GenBank/DDBJ databases">
        <title>The genomes of Aspergillus section Nigri reveals drivers in fungal speciation.</title>
        <authorList>
            <consortium name="DOE Joint Genome Institute"/>
            <person name="Vesth T.C."/>
            <person name="Nybo J."/>
            <person name="Theobald S."/>
            <person name="Brandl J."/>
            <person name="Frisvad J.C."/>
            <person name="Nielsen K.F."/>
            <person name="Lyhne E.K."/>
            <person name="Kogle M.E."/>
            <person name="Kuo A."/>
            <person name="Riley R."/>
            <person name="Clum A."/>
            <person name="Nolan M."/>
            <person name="Lipzen A."/>
            <person name="Salamov A."/>
            <person name="Henrissat B."/>
            <person name="Wiebenga A."/>
            <person name="De Vries R.P."/>
            <person name="Grigoriev I.V."/>
            <person name="Mortensen U.H."/>
            <person name="Andersen M.R."/>
            <person name="Baker S.E."/>
        </authorList>
    </citation>
    <scope>NUCLEOTIDE SEQUENCE [LARGE SCALE GENOMIC DNA]</scope>
    <source>
        <strain evidence="6 7">CBS 121591</strain>
    </source>
</reference>
<dbReference type="CDD" id="cd11660">
    <property type="entry name" value="SANT_TRF"/>
    <property type="match status" value="1"/>
</dbReference>
<evidence type="ECO:0000256" key="1">
    <source>
        <dbReference type="ARBA" id="ARBA00023125"/>
    </source>
</evidence>
<feature type="compositionally biased region" description="Low complexity" evidence="4">
    <location>
        <begin position="526"/>
        <end position="581"/>
    </location>
</feature>
<dbReference type="GO" id="GO:0010833">
    <property type="term" value="P:telomere maintenance via telomere lengthening"/>
    <property type="evidence" value="ECO:0007669"/>
    <property type="project" value="TreeGrafter"/>
</dbReference>
<dbReference type="VEuPathDB" id="FungiDB:BO82DRAFT_331140"/>
<dbReference type="GO" id="GO:0003691">
    <property type="term" value="F:double-stranded telomeric DNA binding"/>
    <property type="evidence" value="ECO:0007669"/>
    <property type="project" value="TreeGrafter"/>
</dbReference>
<feature type="region of interest" description="Disordered" evidence="4">
    <location>
        <begin position="1"/>
        <end position="74"/>
    </location>
</feature>
<dbReference type="STRING" id="1448315.A0A319CHQ8"/>
<dbReference type="PANTHER" id="PTHR47807:SF1">
    <property type="entry name" value="PROTEIN TBF1"/>
    <property type="match status" value="1"/>
</dbReference>
<evidence type="ECO:0000256" key="2">
    <source>
        <dbReference type="ARBA" id="ARBA00023242"/>
    </source>
</evidence>
<dbReference type="Gene3D" id="2.160.20.80">
    <property type="entry name" value="E3 ubiquitin-protein ligase SopA"/>
    <property type="match status" value="1"/>
</dbReference>
<dbReference type="PROSITE" id="PS51294">
    <property type="entry name" value="HTH_MYB"/>
    <property type="match status" value="1"/>
</dbReference>
<proteinExistence type="predicted"/>
<feature type="region of interest" description="Disordered" evidence="4">
    <location>
        <begin position="865"/>
        <end position="895"/>
    </location>
</feature>
<dbReference type="SMART" id="SM00717">
    <property type="entry name" value="SANT"/>
    <property type="match status" value="1"/>
</dbReference>
<dbReference type="InterPro" id="IPR017930">
    <property type="entry name" value="Myb_dom"/>
</dbReference>
<accession>A0A319CHQ8</accession>
<evidence type="ECO:0000259" key="5">
    <source>
        <dbReference type="PROSITE" id="PS51294"/>
    </source>
</evidence>
<dbReference type="Gene3D" id="1.10.10.60">
    <property type="entry name" value="Homeodomain-like"/>
    <property type="match status" value="1"/>
</dbReference>
<feature type="compositionally biased region" description="Basic and acidic residues" evidence="4">
    <location>
        <begin position="785"/>
        <end position="802"/>
    </location>
</feature>
<feature type="compositionally biased region" description="Polar residues" evidence="4">
    <location>
        <begin position="456"/>
        <end position="477"/>
    </location>
</feature>
<feature type="region of interest" description="Disordered" evidence="4">
    <location>
        <begin position="518"/>
        <end position="628"/>
    </location>
</feature>
<dbReference type="InterPro" id="IPR009057">
    <property type="entry name" value="Homeodomain-like_sf"/>
</dbReference>
<feature type="compositionally biased region" description="Low complexity" evidence="4">
    <location>
        <begin position="593"/>
        <end position="612"/>
    </location>
</feature>
<dbReference type="SUPFAM" id="SSF141571">
    <property type="entry name" value="Pentapeptide repeat-like"/>
    <property type="match status" value="1"/>
</dbReference>
<feature type="compositionally biased region" description="Basic residues" evidence="4">
    <location>
        <begin position="871"/>
        <end position="881"/>
    </location>
</feature>
<name>A0A319CHQ8_9EURO</name>
<feature type="domain" description="HTH myb-type" evidence="5">
    <location>
        <begin position="698"/>
        <end position="751"/>
    </location>
</feature>
<dbReference type="FunFam" id="1.10.10.60:FF:000137">
    <property type="entry name" value="MYB DNA binding protein"/>
    <property type="match status" value="1"/>
</dbReference>
<evidence type="ECO:0000313" key="7">
    <source>
        <dbReference type="Proteomes" id="UP000248340"/>
    </source>
</evidence>
<dbReference type="Pfam" id="PF00805">
    <property type="entry name" value="Pentapeptide"/>
    <property type="match status" value="1"/>
</dbReference>
<evidence type="ECO:0000256" key="4">
    <source>
        <dbReference type="SAM" id="MobiDB-lite"/>
    </source>
</evidence>
<evidence type="ECO:0000313" key="6">
    <source>
        <dbReference type="EMBL" id="PYH83839.1"/>
    </source>
</evidence>
<gene>
    <name evidence="6" type="ORF">BO82DRAFT_331140</name>
</gene>
<sequence>MADITATGPKVEDSITSELPPLPTETDSHVTPKLSHPLEEEDGSVSPRASKKRRLESEPADLVLPPHPSELTADQVPGNQIEQELASALGPSIVDTVEHPGDTPTQLDGAHLDGTQLDSAHLDGAHLDGAHLDGAQLEGAHLDGAQLEGAHLDGAQLGGAQLDGTATDTAVAPETSADIDSDMATVISSIMNHAERVEEQVVIGQQQLADTASPAPKGMVFVKANSHLKTQSLPILDNLSTQILSLLAKSSYQEITSFVSEPETESGQAYATMRSLFDHTKKVYSTKKSFLSPTELELTESSQVDIIRKANLASFVSSIFGTQEIGFSELNDNFLDVFVPEGGRLLKVQGALFLELKTQAFIASMNNSERTRTELLYDLFPDDLEQQLLDRRPGTRQLAPSEADFVKRAGSRRDILLSDVNNEEAMKALPDKYHWEDFLRDLSSYITKNFDTISNQQTKKITKGRQPSSSNGESQEPPSAPLQGQFPVSTQPPDVPVDRNMHGDLVARAARAAQIALQGHGLRRSQQQQQYQQQQSQQNQQQPQQVHQPQQHQPQQHHQQHTIHQPQQMQQQQAHQHAQPQGGQILHGYSAAQPTGQMPHQQTHQQPYHHSPAPSGYQHPPSQLTFQPSPLQANFQQYSHVTPASIPRPNSAAANHGYMPGIPHYSQSQPTQVLYERARMAASAKSSPSSRKSGLPSQRRPWTTEEENALMAGLDRVKGPHWSQILAMFGPGGTISEALKDRNQVQLKDKARNLKLFFLKSGIEVPYYLKFVTGELKTRAPAQAAKREARERQKKQGEEDKAHVEGIKGMMALAGAHAQPVGMGHGHDAMSASPGLTHDPNAHSAFDQTAEQNLMQTLGQEVHGESFGQPQHHHHQHHPHPHHQDHVDPNMHLGQ</sequence>
<dbReference type="Pfam" id="PF08558">
    <property type="entry name" value="TRF"/>
    <property type="match status" value="1"/>
</dbReference>
<dbReference type="SUPFAM" id="SSF46689">
    <property type="entry name" value="Homeodomain-like"/>
    <property type="match status" value="1"/>
</dbReference>
<keyword evidence="7" id="KW-1185">Reference proteome</keyword>
<dbReference type="GeneID" id="37135869"/>
<keyword evidence="1" id="KW-0238">DNA-binding</keyword>
<dbReference type="OrthoDB" id="3366990at2759"/>
<feature type="region of interest" description="Disordered" evidence="4">
    <location>
        <begin position="778"/>
        <end position="802"/>
    </location>
</feature>
<feature type="region of interest" description="Disordered" evidence="4">
    <location>
        <begin position="678"/>
        <end position="703"/>
    </location>
</feature>
<dbReference type="InterPro" id="IPR052833">
    <property type="entry name" value="Telomeric_DNA-bd_trans-reg"/>
</dbReference>
<feature type="region of interest" description="Disordered" evidence="4">
    <location>
        <begin position="456"/>
        <end position="500"/>
    </location>
</feature>
<feature type="region of interest" description="Disordered" evidence="4">
    <location>
        <begin position="819"/>
        <end position="843"/>
    </location>
</feature>
<keyword evidence="2" id="KW-0539">Nucleus</keyword>
<dbReference type="RefSeq" id="XP_025494039.1">
    <property type="nucleotide sequence ID" value="XM_025633128.1"/>
</dbReference>
<dbReference type="InterPro" id="IPR001646">
    <property type="entry name" value="5peptide_repeat"/>
</dbReference>
<dbReference type="InterPro" id="IPR013867">
    <property type="entry name" value="Telomere_rpt-bd_fac_dimer_dom"/>
</dbReference>